<dbReference type="InterPro" id="IPR007454">
    <property type="entry name" value="UPF0250_YbeD-like"/>
</dbReference>
<organism evidence="2 3">
    <name type="scientific">Volvox reticuliferus</name>
    <dbReference type="NCBI Taxonomy" id="1737510"/>
    <lineage>
        <taxon>Eukaryota</taxon>
        <taxon>Viridiplantae</taxon>
        <taxon>Chlorophyta</taxon>
        <taxon>core chlorophytes</taxon>
        <taxon>Chlorophyceae</taxon>
        <taxon>CS clade</taxon>
        <taxon>Chlamydomonadales</taxon>
        <taxon>Volvocaceae</taxon>
        <taxon>Volvox</taxon>
    </lineage>
</organism>
<dbReference type="InterPro" id="IPR027471">
    <property type="entry name" value="YbeD-like_sf"/>
</dbReference>
<accession>A0A8J4G093</accession>
<dbReference type="Gene3D" id="3.30.70.260">
    <property type="match status" value="1"/>
</dbReference>
<dbReference type="SUPFAM" id="SSF117991">
    <property type="entry name" value="YbeD/HP0495-like"/>
    <property type="match status" value="1"/>
</dbReference>
<dbReference type="PANTHER" id="PTHR34782:SF1">
    <property type="entry name" value="PHOSPHORIBOSYLFORMYLGLYCINAMIDINE SYNTHASE"/>
    <property type="match status" value="1"/>
</dbReference>
<evidence type="ECO:0000313" key="3">
    <source>
        <dbReference type="Proteomes" id="UP000722791"/>
    </source>
</evidence>
<dbReference type="Proteomes" id="UP000722791">
    <property type="component" value="Unassembled WGS sequence"/>
</dbReference>
<dbReference type="EMBL" id="BNCQ01000005">
    <property type="protein sequence ID" value="GIL97804.1"/>
    <property type="molecule type" value="Genomic_DNA"/>
</dbReference>
<protein>
    <submittedName>
        <fullName evidence="2">Uncharacterized protein</fullName>
    </submittedName>
</protein>
<proteinExistence type="predicted"/>
<evidence type="ECO:0000313" key="2">
    <source>
        <dbReference type="EMBL" id="GIL97804.1"/>
    </source>
</evidence>
<dbReference type="PANTHER" id="PTHR34782">
    <property type="entry name" value="PHOSPHORIBOSYLFORMYLGLYCINAMIDINE SYNTHASE"/>
    <property type="match status" value="1"/>
</dbReference>
<sequence>MAHALNIYRGQVGDIGRLALRVRSRIIIAHSGAGDVPSTSGRDLSCSGGPVGFGSLRKGFKPQPKRTQQAPPKAPTINGRDKADVLRDTQAEVALKTAQAQAAKAAAAAAAAQAGGAAATTDDIWADWRQVDSKVNKYPSQRLFTAVGSGGEDFRAAMVKCVEDVVGGPVAVDVRASSGGNYQSVRVGPVTVNSPDQVLEVFIKMRQDKRLKFHL</sequence>
<dbReference type="Pfam" id="PF04359">
    <property type="entry name" value="DUF493"/>
    <property type="match status" value="1"/>
</dbReference>
<comment type="caution">
    <text evidence="2">The sequence shown here is derived from an EMBL/GenBank/DDBJ whole genome shotgun (WGS) entry which is preliminary data.</text>
</comment>
<gene>
    <name evidence="2" type="ORF">Vretimale_3351</name>
</gene>
<evidence type="ECO:0000256" key="1">
    <source>
        <dbReference type="SAM" id="MobiDB-lite"/>
    </source>
</evidence>
<name>A0A8J4G093_9CHLO</name>
<reference evidence="2" key="1">
    <citation type="journal article" date="2021" name="Proc. Natl. Acad. Sci. U.S.A.">
        <title>Three genomes in the algal genus Volvox reveal the fate of a haploid sex-determining region after a transition to homothallism.</title>
        <authorList>
            <person name="Yamamoto K."/>
            <person name="Hamaji T."/>
            <person name="Kawai-Toyooka H."/>
            <person name="Matsuzaki R."/>
            <person name="Takahashi F."/>
            <person name="Nishimura Y."/>
            <person name="Kawachi M."/>
            <person name="Noguchi H."/>
            <person name="Minakuchi Y."/>
            <person name="Umen J.G."/>
            <person name="Toyoda A."/>
            <person name="Nozaki H."/>
        </authorList>
    </citation>
    <scope>NUCLEOTIDE SEQUENCE</scope>
    <source>
        <strain evidence="2">NIES-3785</strain>
    </source>
</reference>
<feature type="region of interest" description="Disordered" evidence="1">
    <location>
        <begin position="55"/>
        <end position="80"/>
    </location>
</feature>
<dbReference type="AlphaFoldDB" id="A0A8J4G093"/>